<dbReference type="Pfam" id="PF00078">
    <property type="entry name" value="RVT_1"/>
    <property type="match status" value="1"/>
</dbReference>
<sequence>MWYCKESNKKGEILEKIIEKFNLFIVNNSSPTYKKSGNILDLSICSSNSVKNFSKFEVLSEDISDHLPTLTILNNIETSKKTEFASRIDWTKFQNYLNQNEITIDKVRNAEEPEQKANLLTKEIHNALEAANITFKVDNNNKQIIPVPHELKVILKNFKNEKLKKDFHELSNFNQSSSKHWELLKKIENQDEIIRPQIELLVNDQILTQDDQFVEKFAKNLADTFSDNSVPIFQMNDSNETSSFSKFEYISTDELIDAISKINTKASTGFDMISNKTIKNLPFKTLKSIHSLFNFSLKLGYIPQNWKKAKIIMLYKKNKPSNLASSYRPISLLSCLGKLLEKIVNTKLQNWIETNKLLPECQAGFISNRSTQEQILMLTQSIIQGFNEKKLTGAVLFDLEKAFDKSSHT</sequence>
<evidence type="ECO:0000259" key="1">
    <source>
        <dbReference type="PROSITE" id="PS50878"/>
    </source>
</evidence>
<dbReference type="InterPro" id="IPR036691">
    <property type="entry name" value="Endo/exonu/phosph_ase_sf"/>
</dbReference>
<protein>
    <recommendedName>
        <fullName evidence="1">Reverse transcriptase domain-containing protein</fullName>
    </recommendedName>
</protein>
<name>A0A814I8X1_9BILA</name>
<dbReference type="AlphaFoldDB" id="A0A814I8X1"/>
<comment type="caution">
    <text evidence="2">The sequence shown here is derived from an EMBL/GenBank/DDBJ whole genome shotgun (WGS) entry which is preliminary data.</text>
</comment>
<dbReference type="OrthoDB" id="416454at2759"/>
<evidence type="ECO:0000313" key="3">
    <source>
        <dbReference type="Proteomes" id="UP000663879"/>
    </source>
</evidence>
<dbReference type="Proteomes" id="UP000663879">
    <property type="component" value="Unassembled WGS sequence"/>
</dbReference>
<feature type="domain" description="Reverse transcriptase" evidence="1">
    <location>
        <begin position="295"/>
        <end position="409"/>
    </location>
</feature>
<dbReference type="CDD" id="cd01650">
    <property type="entry name" value="RT_nLTR_like"/>
    <property type="match status" value="1"/>
</dbReference>
<dbReference type="SUPFAM" id="SSF56672">
    <property type="entry name" value="DNA/RNA polymerases"/>
    <property type="match status" value="1"/>
</dbReference>
<proteinExistence type="predicted"/>
<dbReference type="PANTHER" id="PTHR36688:SF1">
    <property type="entry name" value="ENDONUCLEASE_EXONUCLEASE_PHOSPHATASE DOMAIN-CONTAINING PROTEIN"/>
    <property type="match status" value="1"/>
</dbReference>
<dbReference type="Pfam" id="PF14529">
    <property type="entry name" value="Exo_endo_phos_2"/>
    <property type="match status" value="1"/>
</dbReference>
<accession>A0A814I8X1</accession>
<keyword evidence="3" id="KW-1185">Reference proteome</keyword>
<dbReference type="InterPro" id="IPR043502">
    <property type="entry name" value="DNA/RNA_pol_sf"/>
</dbReference>
<dbReference type="EMBL" id="CAJNOC010004383">
    <property type="protein sequence ID" value="CAF1019683.1"/>
    <property type="molecule type" value="Genomic_DNA"/>
</dbReference>
<dbReference type="InterPro" id="IPR000477">
    <property type="entry name" value="RT_dom"/>
</dbReference>
<dbReference type="Gene3D" id="3.60.10.10">
    <property type="entry name" value="Endonuclease/exonuclease/phosphatase"/>
    <property type="match status" value="1"/>
</dbReference>
<gene>
    <name evidence="2" type="ORF">OXX778_LOCUS17315</name>
</gene>
<dbReference type="SUPFAM" id="SSF56219">
    <property type="entry name" value="DNase I-like"/>
    <property type="match status" value="1"/>
</dbReference>
<dbReference type="PANTHER" id="PTHR36688">
    <property type="entry name" value="ENDO/EXONUCLEASE/PHOSPHATASE DOMAIN-CONTAINING PROTEIN"/>
    <property type="match status" value="1"/>
</dbReference>
<reference evidence="2" key="1">
    <citation type="submission" date="2021-02" db="EMBL/GenBank/DDBJ databases">
        <authorList>
            <person name="Nowell W R."/>
        </authorList>
    </citation>
    <scope>NUCLEOTIDE SEQUENCE</scope>
    <source>
        <strain evidence="2">Ploen Becks lab</strain>
    </source>
</reference>
<feature type="non-terminal residue" evidence="2">
    <location>
        <position position="1"/>
    </location>
</feature>
<organism evidence="2 3">
    <name type="scientific">Brachionus calyciflorus</name>
    <dbReference type="NCBI Taxonomy" id="104777"/>
    <lineage>
        <taxon>Eukaryota</taxon>
        <taxon>Metazoa</taxon>
        <taxon>Spiralia</taxon>
        <taxon>Gnathifera</taxon>
        <taxon>Rotifera</taxon>
        <taxon>Eurotatoria</taxon>
        <taxon>Monogononta</taxon>
        <taxon>Pseudotrocha</taxon>
        <taxon>Ploima</taxon>
        <taxon>Brachionidae</taxon>
        <taxon>Brachionus</taxon>
    </lineage>
</organism>
<dbReference type="PROSITE" id="PS50878">
    <property type="entry name" value="RT_POL"/>
    <property type="match status" value="1"/>
</dbReference>
<evidence type="ECO:0000313" key="2">
    <source>
        <dbReference type="EMBL" id="CAF1019683.1"/>
    </source>
</evidence>
<dbReference type="GO" id="GO:0003824">
    <property type="term" value="F:catalytic activity"/>
    <property type="evidence" value="ECO:0007669"/>
    <property type="project" value="InterPro"/>
</dbReference>
<dbReference type="InterPro" id="IPR005135">
    <property type="entry name" value="Endo/exonuclease/phosphatase"/>
</dbReference>
<dbReference type="InterPro" id="IPR052560">
    <property type="entry name" value="RdDP_mobile_element"/>
</dbReference>